<accession>A0A562SDR8</accession>
<evidence type="ECO:0000313" key="3">
    <source>
        <dbReference type="Proteomes" id="UP000316167"/>
    </source>
</evidence>
<dbReference type="GO" id="GO:0004803">
    <property type="term" value="F:transposase activity"/>
    <property type="evidence" value="ECO:0007669"/>
    <property type="project" value="InterPro"/>
</dbReference>
<dbReference type="PANTHER" id="PTHR36966">
    <property type="entry name" value="REP-ASSOCIATED TYROSINE TRANSPOSASE"/>
    <property type="match status" value="1"/>
</dbReference>
<dbReference type="EMBL" id="VLLE01000006">
    <property type="protein sequence ID" value="TWI79425.1"/>
    <property type="molecule type" value="Genomic_DNA"/>
</dbReference>
<dbReference type="AlphaFoldDB" id="A0A562SDR8"/>
<dbReference type="SUPFAM" id="SSF143422">
    <property type="entry name" value="Transposase IS200-like"/>
    <property type="match status" value="1"/>
</dbReference>
<dbReference type="InterPro" id="IPR002686">
    <property type="entry name" value="Transposase_17"/>
</dbReference>
<dbReference type="InterPro" id="IPR052715">
    <property type="entry name" value="RAYT_transposase"/>
</dbReference>
<reference evidence="2 3" key="1">
    <citation type="journal article" date="2015" name="Stand. Genomic Sci.">
        <title>Genomic Encyclopedia of Bacterial and Archaeal Type Strains, Phase III: the genomes of soil and plant-associated and newly described type strains.</title>
        <authorList>
            <person name="Whitman W.B."/>
            <person name="Woyke T."/>
            <person name="Klenk H.P."/>
            <person name="Zhou Y."/>
            <person name="Lilburn T.G."/>
            <person name="Beck B.J."/>
            <person name="De Vos P."/>
            <person name="Vandamme P."/>
            <person name="Eisen J.A."/>
            <person name="Garrity G."/>
            <person name="Hugenholtz P."/>
            <person name="Kyrpides N.C."/>
        </authorList>
    </citation>
    <scope>NUCLEOTIDE SEQUENCE [LARGE SCALE GENOMIC DNA]</scope>
    <source>
        <strain evidence="2 3">CGMCC 1.7271</strain>
    </source>
</reference>
<dbReference type="PANTHER" id="PTHR36966:SF1">
    <property type="entry name" value="REP-ASSOCIATED TYROSINE TRANSPOSASE"/>
    <property type="match status" value="1"/>
</dbReference>
<dbReference type="InterPro" id="IPR036515">
    <property type="entry name" value="Transposase_17_sf"/>
</dbReference>
<keyword evidence="3" id="KW-1185">Reference proteome</keyword>
<dbReference type="OrthoDB" id="9788881at2"/>
<sequence length="173" mass="20848">MIRYEHLPQFITITNLNWQPVLQNDYHKQIILEAIARRVVLDQVTIYGFVLMPNHLHLIWQLHDGINRAEFQRDFLKFTARSILNFMRMHDDPLLKMLEVKAADRKFQVWERNSLSIDLFTEKVFSQKLDYVHNNPVQPKWNLAILPEEYEWSSAAFYETGINRFPFLTHYRS</sequence>
<dbReference type="RefSeq" id="WP_144888190.1">
    <property type="nucleotide sequence ID" value="NZ_VLLE01000006.1"/>
</dbReference>
<dbReference type="SMART" id="SM01321">
    <property type="entry name" value="Y1_Tnp"/>
    <property type="match status" value="1"/>
</dbReference>
<dbReference type="GO" id="GO:0043565">
    <property type="term" value="F:sequence-specific DNA binding"/>
    <property type="evidence" value="ECO:0007669"/>
    <property type="project" value="TreeGrafter"/>
</dbReference>
<evidence type="ECO:0000259" key="1">
    <source>
        <dbReference type="SMART" id="SM01321"/>
    </source>
</evidence>
<gene>
    <name evidence="2" type="ORF">IQ13_3829</name>
</gene>
<protein>
    <recommendedName>
        <fullName evidence="1">Transposase IS200-like domain-containing protein</fullName>
    </recommendedName>
</protein>
<dbReference type="GO" id="GO:0006313">
    <property type="term" value="P:DNA transposition"/>
    <property type="evidence" value="ECO:0007669"/>
    <property type="project" value="InterPro"/>
</dbReference>
<dbReference type="Gene3D" id="3.30.70.1290">
    <property type="entry name" value="Transposase IS200-like"/>
    <property type="match status" value="1"/>
</dbReference>
<organism evidence="2 3">
    <name type="scientific">Lacibacter cauensis</name>
    <dbReference type="NCBI Taxonomy" id="510947"/>
    <lineage>
        <taxon>Bacteria</taxon>
        <taxon>Pseudomonadati</taxon>
        <taxon>Bacteroidota</taxon>
        <taxon>Chitinophagia</taxon>
        <taxon>Chitinophagales</taxon>
        <taxon>Chitinophagaceae</taxon>
        <taxon>Lacibacter</taxon>
    </lineage>
</organism>
<proteinExistence type="predicted"/>
<evidence type="ECO:0000313" key="2">
    <source>
        <dbReference type="EMBL" id="TWI79425.1"/>
    </source>
</evidence>
<dbReference type="Proteomes" id="UP000316167">
    <property type="component" value="Unassembled WGS sequence"/>
</dbReference>
<feature type="domain" description="Transposase IS200-like" evidence="1">
    <location>
        <begin position="4"/>
        <end position="135"/>
    </location>
</feature>
<name>A0A562SDR8_9BACT</name>
<comment type="caution">
    <text evidence="2">The sequence shown here is derived from an EMBL/GenBank/DDBJ whole genome shotgun (WGS) entry which is preliminary data.</text>
</comment>